<feature type="compositionally biased region" description="Polar residues" evidence="10">
    <location>
        <begin position="226"/>
        <end position="239"/>
    </location>
</feature>
<keyword evidence="6" id="KW-0804">Transcription</keyword>
<dbReference type="PROSITE" id="PS00434">
    <property type="entry name" value="HSF_DOMAIN"/>
    <property type="match status" value="1"/>
</dbReference>
<gene>
    <name evidence="13" type="primary">LOC111015981</name>
</gene>
<keyword evidence="12" id="KW-1185">Reference proteome</keyword>
<dbReference type="Gene3D" id="6.10.280.220">
    <property type="match status" value="1"/>
</dbReference>
<sequence>MEAAAGGGGAGGAGPAPFLIKTYDMVDDSATDSIVSWTSSNKSFVVWNPPEFARLLLPTYFKHNNFSSFIRQLNTYGFRKIDSERWEFANEDFIKDQKHLLKNIHRRKPIHSHSNPQGSLVDPERAAFEDEIERLSREKATLEANISRFKQQKSTAKHQVRDLTVKVESMEKRQKSLLAFLEKAVQNPSFVEHLARRVESMDFTAFNKKRRLPQADHPQPLIENSFLDNHSSSRSESGNIFHQDFSHKLRLESSTVSDVNLISCSTQSSNEEGGSSQRNMSKIDTRGVQENLHFATETLDLSDTGTSFILKRDSSLSGKSPNDESPRLSQPSASSKEDGESHISCHLNLTLASSSLRVNDTACSVRMPQLGQTARKSPDSNGKEADMRLFTKNINLDERTTPFCPQENLSNHHGPSAAAAAAPVRANDFFWEQFLTERPGCPESEEASSNYRATLYKEPDDGRSGLSL</sequence>
<dbReference type="GeneID" id="111015981"/>
<evidence type="ECO:0000256" key="5">
    <source>
        <dbReference type="ARBA" id="ARBA00023125"/>
    </source>
</evidence>
<evidence type="ECO:0000259" key="11">
    <source>
        <dbReference type="PROSITE" id="PS00434"/>
    </source>
</evidence>
<evidence type="ECO:0000256" key="6">
    <source>
        <dbReference type="ARBA" id="ARBA00023163"/>
    </source>
</evidence>
<proteinExistence type="inferred from homology"/>
<evidence type="ECO:0000256" key="3">
    <source>
        <dbReference type="ARBA" id="ARBA00023015"/>
    </source>
</evidence>
<dbReference type="FunFam" id="1.10.10.10:FF:000057">
    <property type="entry name" value="Heat shock transcription factor 1"/>
    <property type="match status" value="1"/>
</dbReference>
<dbReference type="SUPFAM" id="SSF46785">
    <property type="entry name" value="Winged helix' DNA-binding domain"/>
    <property type="match status" value="1"/>
</dbReference>
<keyword evidence="4" id="KW-0346">Stress response</keyword>
<dbReference type="AlphaFoldDB" id="A0A6J1CYL3"/>
<feature type="domain" description="HSF-type DNA-binding" evidence="11">
    <location>
        <begin position="57"/>
        <end position="81"/>
    </location>
</feature>
<evidence type="ECO:0000256" key="10">
    <source>
        <dbReference type="SAM" id="MobiDB-lite"/>
    </source>
</evidence>
<feature type="region of interest" description="Disordered" evidence="10">
    <location>
        <begin position="312"/>
        <end position="341"/>
    </location>
</feature>
<dbReference type="GO" id="GO:0003700">
    <property type="term" value="F:DNA-binding transcription factor activity"/>
    <property type="evidence" value="ECO:0007669"/>
    <property type="project" value="InterPro"/>
</dbReference>
<dbReference type="GO" id="GO:0005634">
    <property type="term" value="C:nucleus"/>
    <property type="evidence" value="ECO:0007669"/>
    <property type="project" value="UniProtKB-SubCell"/>
</dbReference>
<feature type="coiled-coil region" evidence="9">
    <location>
        <begin position="125"/>
        <end position="173"/>
    </location>
</feature>
<evidence type="ECO:0000313" key="13">
    <source>
        <dbReference type="RefSeq" id="XP_022146890.1"/>
    </source>
</evidence>
<dbReference type="InterPro" id="IPR036390">
    <property type="entry name" value="WH_DNA-bd_sf"/>
</dbReference>
<evidence type="ECO:0000256" key="7">
    <source>
        <dbReference type="ARBA" id="ARBA00023242"/>
    </source>
</evidence>
<evidence type="ECO:0000313" key="12">
    <source>
        <dbReference type="Proteomes" id="UP000504603"/>
    </source>
</evidence>
<dbReference type="PRINTS" id="PR00056">
    <property type="entry name" value="HSFDOMAIN"/>
</dbReference>
<evidence type="ECO:0000256" key="4">
    <source>
        <dbReference type="ARBA" id="ARBA00023016"/>
    </source>
</evidence>
<name>A0A6J1CYL3_MOMCH</name>
<dbReference type="SMART" id="SM00415">
    <property type="entry name" value="HSF"/>
    <property type="match status" value="1"/>
</dbReference>
<dbReference type="InterPro" id="IPR000232">
    <property type="entry name" value="HSF_DNA-bd"/>
</dbReference>
<keyword evidence="2" id="KW-0597">Phosphoprotein</keyword>
<dbReference type="OrthoDB" id="60033at2759"/>
<dbReference type="RefSeq" id="XP_022146890.1">
    <property type="nucleotide sequence ID" value="XM_022291198.1"/>
</dbReference>
<keyword evidence="3" id="KW-0805">Transcription regulation</keyword>
<dbReference type="PANTHER" id="PTHR10015">
    <property type="entry name" value="HEAT SHOCK TRANSCRIPTION FACTOR"/>
    <property type="match status" value="1"/>
</dbReference>
<dbReference type="Pfam" id="PF00447">
    <property type="entry name" value="HSF_DNA-bind"/>
    <property type="match status" value="1"/>
</dbReference>
<dbReference type="InterPro" id="IPR036388">
    <property type="entry name" value="WH-like_DNA-bd_sf"/>
</dbReference>
<feature type="region of interest" description="Disordered" evidence="10">
    <location>
        <begin position="219"/>
        <end position="239"/>
    </location>
</feature>
<feature type="compositionally biased region" description="Basic and acidic residues" evidence="10">
    <location>
        <begin position="455"/>
        <end position="468"/>
    </location>
</feature>
<evidence type="ECO:0000256" key="9">
    <source>
        <dbReference type="SAM" id="Coils"/>
    </source>
</evidence>
<accession>A0A6J1CYL3</accession>
<organism evidence="12 13">
    <name type="scientific">Momordica charantia</name>
    <name type="common">Bitter gourd</name>
    <name type="synonym">Balsam pear</name>
    <dbReference type="NCBI Taxonomy" id="3673"/>
    <lineage>
        <taxon>Eukaryota</taxon>
        <taxon>Viridiplantae</taxon>
        <taxon>Streptophyta</taxon>
        <taxon>Embryophyta</taxon>
        <taxon>Tracheophyta</taxon>
        <taxon>Spermatophyta</taxon>
        <taxon>Magnoliopsida</taxon>
        <taxon>eudicotyledons</taxon>
        <taxon>Gunneridae</taxon>
        <taxon>Pentapetalae</taxon>
        <taxon>rosids</taxon>
        <taxon>fabids</taxon>
        <taxon>Cucurbitales</taxon>
        <taxon>Cucurbitaceae</taxon>
        <taxon>Momordiceae</taxon>
        <taxon>Momordica</taxon>
    </lineage>
</organism>
<dbReference type="Proteomes" id="UP000504603">
    <property type="component" value="Unplaced"/>
</dbReference>
<dbReference type="GO" id="GO:0000978">
    <property type="term" value="F:RNA polymerase II cis-regulatory region sequence-specific DNA binding"/>
    <property type="evidence" value="ECO:0007669"/>
    <property type="project" value="TreeGrafter"/>
</dbReference>
<comment type="subcellular location">
    <subcellularLocation>
        <location evidence="1">Nucleus</location>
    </subcellularLocation>
</comment>
<comment type="similarity">
    <text evidence="8">Belongs to the HSF family. Class A subfamily.</text>
</comment>
<keyword evidence="7" id="KW-0539">Nucleus</keyword>
<dbReference type="Gene3D" id="1.10.10.10">
    <property type="entry name" value="Winged helix-like DNA-binding domain superfamily/Winged helix DNA-binding domain"/>
    <property type="match status" value="1"/>
</dbReference>
<dbReference type="GO" id="GO:0006357">
    <property type="term" value="P:regulation of transcription by RNA polymerase II"/>
    <property type="evidence" value="ECO:0007669"/>
    <property type="project" value="TreeGrafter"/>
</dbReference>
<evidence type="ECO:0000256" key="2">
    <source>
        <dbReference type="ARBA" id="ARBA00022553"/>
    </source>
</evidence>
<dbReference type="GO" id="GO:0034605">
    <property type="term" value="P:cellular response to heat"/>
    <property type="evidence" value="ECO:0007669"/>
    <property type="project" value="TreeGrafter"/>
</dbReference>
<protein>
    <submittedName>
        <fullName evidence="13">Heat stress transcription factor A-5</fullName>
    </submittedName>
</protein>
<reference evidence="13" key="1">
    <citation type="submission" date="2025-08" db="UniProtKB">
        <authorList>
            <consortium name="RefSeq"/>
        </authorList>
    </citation>
    <scope>IDENTIFICATION</scope>
    <source>
        <strain evidence="13">OHB3-1</strain>
    </source>
</reference>
<keyword evidence="5" id="KW-0238">DNA-binding</keyword>
<keyword evidence="9" id="KW-0175">Coiled coil</keyword>
<evidence type="ECO:0000256" key="8">
    <source>
        <dbReference type="ARBA" id="ARBA00061350"/>
    </source>
</evidence>
<evidence type="ECO:0000256" key="1">
    <source>
        <dbReference type="ARBA" id="ARBA00004123"/>
    </source>
</evidence>
<feature type="region of interest" description="Disordered" evidence="10">
    <location>
        <begin position="440"/>
        <end position="468"/>
    </location>
</feature>
<dbReference type="PANTHER" id="PTHR10015:SF377">
    <property type="entry name" value="HEAT STRESS TRANSCRIPTION FACTOR A-5"/>
    <property type="match status" value="1"/>
</dbReference>
<dbReference type="KEGG" id="mcha:111015981"/>